<proteinExistence type="inferred from homology"/>
<dbReference type="EMBL" id="JYIX01000039">
    <property type="protein sequence ID" value="KJL31372.1"/>
    <property type="molecule type" value="Genomic_DNA"/>
</dbReference>
<feature type="domain" description="PA14" evidence="3">
    <location>
        <begin position="379"/>
        <end position="533"/>
    </location>
</feature>
<evidence type="ECO:0000256" key="1">
    <source>
        <dbReference type="ARBA" id="ARBA00005336"/>
    </source>
</evidence>
<dbReference type="InterPro" id="IPR017853">
    <property type="entry name" value="GH"/>
</dbReference>
<dbReference type="GO" id="GO:0008422">
    <property type="term" value="F:beta-glucosidase activity"/>
    <property type="evidence" value="ECO:0007669"/>
    <property type="project" value="UniProtKB-EC"/>
</dbReference>
<dbReference type="Gene3D" id="2.60.120.260">
    <property type="entry name" value="Galactose-binding domain-like"/>
    <property type="match status" value="1"/>
</dbReference>
<comment type="caution">
    <text evidence="4">The sequence shown here is derived from an EMBL/GenBank/DDBJ whole genome shotgun (WGS) entry which is preliminary data.</text>
</comment>
<dbReference type="STRING" id="582680.RS86_03495"/>
<dbReference type="PATRIC" id="fig|582680.6.peg.3579"/>
<dbReference type="PRINTS" id="PR00133">
    <property type="entry name" value="GLHYDRLASE3"/>
</dbReference>
<dbReference type="Gene3D" id="3.20.20.300">
    <property type="entry name" value="Glycoside hydrolase, family 3, N-terminal domain"/>
    <property type="match status" value="1"/>
</dbReference>
<dbReference type="Pfam" id="PF01915">
    <property type="entry name" value="Glyco_hydro_3_C"/>
    <property type="match status" value="1"/>
</dbReference>
<dbReference type="GO" id="GO:0005975">
    <property type="term" value="P:carbohydrate metabolic process"/>
    <property type="evidence" value="ECO:0007669"/>
    <property type="project" value="InterPro"/>
</dbReference>
<keyword evidence="2 4" id="KW-0378">Hydrolase</keyword>
<dbReference type="InterPro" id="IPR036881">
    <property type="entry name" value="Glyco_hydro_3_C_sf"/>
</dbReference>
<dbReference type="InterPro" id="IPR036962">
    <property type="entry name" value="Glyco_hydro_3_N_sf"/>
</dbReference>
<dbReference type="Pfam" id="PF14310">
    <property type="entry name" value="Fn3-like"/>
    <property type="match status" value="1"/>
</dbReference>
<dbReference type="InterPro" id="IPR037524">
    <property type="entry name" value="PA14/GLEYA"/>
</dbReference>
<dbReference type="RefSeq" id="WP_045273508.1">
    <property type="nucleotide sequence ID" value="NZ_JYIX01000039.1"/>
</dbReference>
<dbReference type="InterPro" id="IPR026891">
    <property type="entry name" value="Fn3-like"/>
</dbReference>
<evidence type="ECO:0000259" key="3">
    <source>
        <dbReference type="PROSITE" id="PS51820"/>
    </source>
</evidence>
<dbReference type="SUPFAM" id="SSF52279">
    <property type="entry name" value="Beta-D-glucan exohydrolase, C-terminal domain"/>
    <property type="match status" value="1"/>
</dbReference>
<accession>A0A0F0LDS6</accession>
<dbReference type="Gene3D" id="3.40.50.1700">
    <property type="entry name" value="Glycoside hydrolase family 3 C-terminal domain"/>
    <property type="match status" value="1"/>
</dbReference>
<dbReference type="PANTHER" id="PTHR42715">
    <property type="entry name" value="BETA-GLUCOSIDASE"/>
    <property type="match status" value="1"/>
</dbReference>
<dbReference type="Proteomes" id="UP000033740">
    <property type="component" value="Unassembled WGS sequence"/>
</dbReference>
<protein>
    <submittedName>
        <fullName evidence="4">Thermostable beta-glucosidase B</fullName>
        <ecNumber evidence="4">3.2.1.21</ecNumber>
    </submittedName>
</protein>
<evidence type="ECO:0000313" key="5">
    <source>
        <dbReference type="Proteomes" id="UP000033740"/>
    </source>
</evidence>
<dbReference type="InterPro" id="IPR013783">
    <property type="entry name" value="Ig-like_fold"/>
</dbReference>
<organism evidence="4 5">
    <name type="scientific">Microbacterium azadirachtae</name>
    <dbReference type="NCBI Taxonomy" id="582680"/>
    <lineage>
        <taxon>Bacteria</taxon>
        <taxon>Bacillati</taxon>
        <taxon>Actinomycetota</taxon>
        <taxon>Actinomycetes</taxon>
        <taxon>Micrococcales</taxon>
        <taxon>Microbacteriaceae</taxon>
        <taxon>Microbacterium</taxon>
    </lineage>
</organism>
<dbReference type="InterPro" id="IPR050288">
    <property type="entry name" value="Cellulose_deg_GH3"/>
</dbReference>
<dbReference type="SMART" id="SM01217">
    <property type="entry name" value="Fn3_like"/>
    <property type="match status" value="1"/>
</dbReference>
<dbReference type="InterPro" id="IPR002772">
    <property type="entry name" value="Glyco_hydro_3_C"/>
</dbReference>
<dbReference type="PROSITE" id="PS51820">
    <property type="entry name" value="PA14"/>
    <property type="match status" value="1"/>
</dbReference>
<dbReference type="SUPFAM" id="SSF51445">
    <property type="entry name" value="(Trans)glycosidases"/>
    <property type="match status" value="1"/>
</dbReference>
<dbReference type="AlphaFoldDB" id="A0A0F0LDS6"/>
<dbReference type="InterPro" id="IPR001764">
    <property type="entry name" value="Glyco_hydro_3_N"/>
</dbReference>
<dbReference type="EC" id="3.2.1.21" evidence="4"/>
<evidence type="ECO:0000313" key="4">
    <source>
        <dbReference type="EMBL" id="KJL31372.1"/>
    </source>
</evidence>
<name>A0A0F0LDS6_9MICO</name>
<dbReference type="PANTHER" id="PTHR42715:SF10">
    <property type="entry name" value="BETA-GLUCOSIDASE"/>
    <property type="match status" value="1"/>
</dbReference>
<keyword evidence="5" id="KW-1185">Reference proteome</keyword>
<comment type="similarity">
    <text evidence="1">Belongs to the glycosyl hydrolase 3 family.</text>
</comment>
<gene>
    <name evidence="4" type="primary">bglB_2</name>
    <name evidence="4" type="ORF">RS86_03495</name>
</gene>
<keyword evidence="4" id="KW-0326">Glycosidase</keyword>
<reference evidence="4 5" key="1">
    <citation type="submission" date="2015-02" db="EMBL/GenBank/DDBJ databases">
        <title>Draft genome sequences of ten Microbacterium spp. with emphasis on heavy metal contaminated environments.</title>
        <authorList>
            <person name="Corretto E."/>
        </authorList>
    </citation>
    <scope>NUCLEOTIDE SEQUENCE [LARGE SCALE GENOMIC DNA]</scope>
    <source>
        <strain evidence="4 5">ARN176</strain>
    </source>
</reference>
<dbReference type="Gene3D" id="2.60.40.10">
    <property type="entry name" value="Immunoglobulins"/>
    <property type="match status" value="1"/>
</dbReference>
<dbReference type="Pfam" id="PF00933">
    <property type="entry name" value="Glyco_hydro_3"/>
    <property type="match status" value="1"/>
</dbReference>
<evidence type="ECO:0000256" key="2">
    <source>
        <dbReference type="ARBA" id="ARBA00022801"/>
    </source>
</evidence>
<sequence>MTPDLPALVSRLSLEQKVTLLTGASTWTFAAEPAVGLSSIMVSDGPTGVRGPALDDRDPSASLPSATSIAASWDLDRVRKLGKLIAAEARAKGVGVVLGPTINLHRSPRGGRHFEAYSEDPWLTGEIAAAYIESLQAEGVAATPKHYIANDSETDRESVDVIVDERTLRELYLAPFERAVQAGAWMVMSSYNKVNGAYAASNDLLRTPLKSEWGFDGVVVSDWNGVKDTVPSANAAQDLVMPGPDGPWGAALVAAVQAGEVPESAVDEKVERLLRLAARIGALDGAPAAKHVPAWTAPEIAELLREAAADGMVLVRNDGVLPLDGAPKVAVIGQHAQHGRGQGGGSAMVFPAVEHSPWDGIAAAFPGAVSAPGLPPVSELRPFPRGTLTAPDGAAGTRVHYIDESGAEFGAETFPSGRFGWLFAPELARSKRLEFRTVYTAEQSGPQRIGFAGLGQVTLRVDGVTVVDEEIAPASAELVSGVLHPPVRSAEVDLEAGQQVRIELDLVPFLPGGFPFAMILLGTESVCGDPEVELQRAIDAAGDADVAIVVVGTSESLESEGFDRPSLALPEGQDDLVRRIVAVNDRTIVVVNSGAPVLMPWADDVAAVLLSWFPGQEFGTALADVLSGAVEPGGRMTTTWARHQEDVPVWNTTPQDGKLAYDEGLNIGYRAWAARQDGPAPVAAFGAGLGYTQWRITDENVVPSDDGGAQISATVTNVGGRSGKQVVQAFVSRVDESAVERPALWLAGFATVRAEAGAVTPIAIEIPRRAFQHWSVQEHAWIAELGRYAVRIGAGIDALGDEHIITID</sequence>